<accession>A0AC35TNE4</accession>
<evidence type="ECO:0000313" key="2">
    <source>
        <dbReference type="WBParaSite" id="RSKR_0000245900.1"/>
    </source>
</evidence>
<dbReference type="WBParaSite" id="RSKR_0000245900.1">
    <property type="protein sequence ID" value="RSKR_0000245900.1"/>
    <property type="gene ID" value="RSKR_0000245900"/>
</dbReference>
<name>A0AC35TNE4_9BILA</name>
<reference evidence="2" key="1">
    <citation type="submission" date="2016-11" db="UniProtKB">
        <authorList>
            <consortium name="WormBaseParasite"/>
        </authorList>
    </citation>
    <scope>IDENTIFICATION</scope>
    <source>
        <strain evidence="2">KR3021</strain>
    </source>
</reference>
<protein>
    <submittedName>
        <fullName evidence="2">Tafazzin family protein</fullName>
    </submittedName>
</protein>
<dbReference type="Proteomes" id="UP000095286">
    <property type="component" value="Unplaced"/>
</dbReference>
<sequence length="266" mass="30557">MKLEDIPKPVKSAFNYPWPFTAQETLWTRVKSNLMCTAVFSLSKLLFLGGINKIETTGREKFIKCLEDDSRPLITMANHRCNIDDPLIWTLLTFPEFFKNVDRYRYTLAASNICFTSALHTKLFSAGRCVPCVRGEGVFQQGMNFCIDQLNKNKWVHVFPEGKVETRPIRIKWGIARLALECDKTPLILPIWIKGMDEVWPNMKPYYPRFGKTVQVIFGDPVDLQPYLEALPTDLCPLERRKLVANILQEKLFATGNALLGIEPKK</sequence>
<evidence type="ECO:0000313" key="1">
    <source>
        <dbReference type="Proteomes" id="UP000095286"/>
    </source>
</evidence>
<organism evidence="1 2">
    <name type="scientific">Rhabditophanes sp. KR3021</name>
    <dbReference type="NCBI Taxonomy" id="114890"/>
    <lineage>
        <taxon>Eukaryota</taxon>
        <taxon>Metazoa</taxon>
        <taxon>Ecdysozoa</taxon>
        <taxon>Nematoda</taxon>
        <taxon>Chromadorea</taxon>
        <taxon>Rhabditida</taxon>
        <taxon>Tylenchina</taxon>
        <taxon>Panagrolaimomorpha</taxon>
        <taxon>Strongyloidoidea</taxon>
        <taxon>Alloionematidae</taxon>
        <taxon>Rhabditophanes</taxon>
    </lineage>
</organism>
<proteinExistence type="predicted"/>